<organism evidence="2">
    <name type="scientific">metagenome</name>
    <dbReference type="NCBI Taxonomy" id="256318"/>
    <lineage>
        <taxon>unclassified sequences</taxon>
        <taxon>metagenomes</taxon>
    </lineage>
</organism>
<reference evidence="2" key="1">
    <citation type="submission" date="2018-07" db="EMBL/GenBank/DDBJ databases">
        <authorList>
            <person name="Quirk P.G."/>
            <person name="Krulwich T.A."/>
        </authorList>
    </citation>
    <scope>NUCLEOTIDE SEQUENCE</scope>
</reference>
<name>A0A380TE94_9ZZZZ</name>
<feature type="compositionally biased region" description="Basic and acidic residues" evidence="1">
    <location>
        <begin position="38"/>
        <end position="50"/>
    </location>
</feature>
<protein>
    <submittedName>
        <fullName evidence="2">Lipoprotein</fullName>
    </submittedName>
</protein>
<dbReference type="EMBL" id="UIDG01000152">
    <property type="protein sequence ID" value="SUS06051.1"/>
    <property type="molecule type" value="Genomic_DNA"/>
</dbReference>
<gene>
    <name evidence="2" type="ORF">DF3PB_2350007</name>
</gene>
<accession>A0A380TE94</accession>
<evidence type="ECO:0000313" key="2">
    <source>
        <dbReference type="EMBL" id="SUS06051.1"/>
    </source>
</evidence>
<feature type="region of interest" description="Disordered" evidence="1">
    <location>
        <begin position="19"/>
        <end position="54"/>
    </location>
</feature>
<sequence length="98" mass="10609">MRAVRLLAVASVIVGVRACGNANEPPPGEDQPPAYSDGYRDGCESGRKAGGDPFSVFIKNTQRYEVEAPYQKGWDEGFNACEAQEFGRPGRPGGPFRM</sequence>
<proteinExistence type="predicted"/>
<keyword evidence="2" id="KW-0449">Lipoprotein</keyword>
<evidence type="ECO:0000256" key="1">
    <source>
        <dbReference type="SAM" id="MobiDB-lite"/>
    </source>
</evidence>
<dbReference type="AlphaFoldDB" id="A0A380TE94"/>